<evidence type="ECO:0000313" key="3">
    <source>
        <dbReference type="Proteomes" id="UP001291623"/>
    </source>
</evidence>
<keyword evidence="3" id="KW-1185">Reference proteome</keyword>
<feature type="region of interest" description="Disordered" evidence="1">
    <location>
        <begin position="152"/>
        <end position="173"/>
    </location>
</feature>
<dbReference type="Proteomes" id="UP001291623">
    <property type="component" value="Unassembled WGS sequence"/>
</dbReference>
<proteinExistence type="predicted"/>
<feature type="compositionally biased region" description="Low complexity" evidence="1">
    <location>
        <begin position="24"/>
        <end position="43"/>
    </location>
</feature>
<protein>
    <submittedName>
        <fullName evidence="2">Uncharacterized protein</fullName>
    </submittedName>
</protein>
<accession>A0AAE1SK05</accession>
<organism evidence="2 3">
    <name type="scientific">Anisodus tanguticus</name>
    <dbReference type="NCBI Taxonomy" id="243964"/>
    <lineage>
        <taxon>Eukaryota</taxon>
        <taxon>Viridiplantae</taxon>
        <taxon>Streptophyta</taxon>
        <taxon>Embryophyta</taxon>
        <taxon>Tracheophyta</taxon>
        <taxon>Spermatophyta</taxon>
        <taxon>Magnoliopsida</taxon>
        <taxon>eudicotyledons</taxon>
        <taxon>Gunneridae</taxon>
        <taxon>Pentapetalae</taxon>
        <taxon>asterids</taxon>
        <taxon>lamiids</taxon>
        <taxon>Solanales</taxon>
        <taxon>Solanaceae</taxon>
        <taxon>Solanoideae</taxon>
        <taxon>Hyoscyameae</taxon>
        <taxon>Anisodus</taxon>
    </lineage>
</organism>
<feature type="region of interest" description="Disordered" evidence="1">
    <location>
        <begin position="1"/>
        <end position="45"/>
    </location>
</feature>
<dbReference type="AlphaFoldDB" id="A0AAE1SK05"/>
<feature type="compositionally biased region" description="Low complexity" evidence="1">
    <location>
        <begin position="75"/>
        <end position="92"/>
    </location>
</feature>
<dbReference type="EMBL" id="JAVYJV010000005">
    <property type="protein sequence ID" value="KAK4371074.1"/>
    <property type="molecule type" value="Genomic_DNA"/>
</dbReference>
<feature type="compositionally biased region" description="Polar residues" evidence="1">
    <location>
        <begin position="98"/>
        <end position="111"/>
    </location>
</feature>
<feature type="region of interest" description="Disordered" evidence="1">
    <location>
        <begin position="60"/>
        <end position="136"/>
    </location>
</feature>
<evidence type="ECO:0000256" key="1">
    <source>
        <dbReference type="SAM" id="MobiDB-lite"/>
    </source>
</evidence>
<gene>
    <name evidence="2" type="ORF">RND71_010549</name>
</gene>
<dbReference type="PANTHER" id="PTHR33673">
    <property type="entry name" value="SUPPRESSOR SRP40-LIKE PROTEIN"/>
    <property type="match status" value="1"/>
</dbReference>
<feature type="compositionally biased region" description="Basic and acidic residues" evidence="1">
    <location>
        <begin position="160"/>
        <end position="173"/>
    </location>
</feature>
<name>A0AAE1SK05_9SOLA</name>
<feature type="compositionally biased region" description="Polar residues" evidence="1">
    <location>
        <begin position="60"/>
        <end position="70"/>
    </location>
</feature>
<evidence type="ECO:0000313" key="2">
    <source>
        <dbReference type="EMBL" id="KAK4371074.1"/>
    </source>
</evidence>
<comment type="caution">
    <text evidence="2">The sequence shown here is derived from an EMBL/GenBank/DDBJ whole genome shotgun (WGS) entry which is preliminary data.</text>
</comment>
<dbReference type="PANTHER" id="PTHR33673:SF25">
    <property type="match status" value="1"/>
</dbReference>
<sequence>MDSEQESEGRRDSDASLDESETGSIKSSEYSHSISSNLSGSSSDDYIQVDPKIVFNSVSSGVASAKSQSDAKLLSQSVKSSKTSTSSTSQVSDVTHESGFSTMSTTQSPSIQVMDREAGFDPNKIPSSIFGSKDSSSKEWSTASKESLFSIHTAGNGSPARDHVVTTDGDFKRSRKHDNFTEVAKNEEINKAGEQTRFRQTLPIAKGGEHKKKIFEKERKVDAINNPLATGSSDEATKRVVRFREEIKAREKKNHSIPIGLSGGNVCFGDSCADVRNSDGNGTSSAFPIGQACLLAVGNGHAAMVVAIDGRGTIYVENDNLNTIIPIELHSDFKEYNTTASLSSCDSRPSCDSCIHALAVDEINVKA</sequence>
<reference evidence="2" key="1">
    <citation type="submission" date="2023-12" db="EMBL/GenBank/DDBJ databases">
        <title>Genome assembly of Anisodus tanguticus.</title>
        <authorList>
            <person name="Wang Y.-J."/>
        </authorList>
    </citation>
    <scope>NUCLEOTIDE SEQUENCE</scope>
    <source>
        <strain evidence="2">KB-2021</strain>
        <tissue evidence="2">Leaf</tissue>
    </source>
</reference>